<proteinExistence type="predicted"/>
<dbReference type="Gene3D" id="3.40.30.10">
    <property type="entry name" value="Glutaredoxin"/>
    <property type="match status" value="1"/>
</dbReference>
<dbReference type="AlphaFoldDB" id="A0A5J4ZWB8"/>
<name>A0A5J4ZWB8_9ASTE</name>
<dbReference type="PANTHER" id="PTHR45663:SF21">
    <property type="entry name" value="THIOREDOXIN M3, CHLOROPLASTIC"/>
    <property type="match status" value="1"/>
</dbReference>
<accession>A0A5J4ZWB8</accession>
<dbReference type="InterPro" id="IPR013766">
    <property type="entry name" value="Thioredoxin_domain"/>
</dbReference>
<dbReference type="OrthoDB" id="2121326at2759"/>
<dbReference type="CDD" id="cd02947">
    <property type="entry name" value="TRX_family"/>
    <property type="match status" value="1"/>
</dbReference>
<organism evidence="2 3">
    <name type="scientific">Nyssa sinensis</name>
    <dbReference type="NCBI Taxonomy" id="561372"/>
    <lineage>
        <taxon>Eukaryota</taxon>
        <taxon>Viridiplantae</taxon>
        <taxon>Streptophyta</taxon>
        <taxon>Embryophyta</taxon>
        <taxon>Tracheophyta</taxon>
        <taxon>Spermatophyta</taxon>
        <taxon>Magnoliopsida</taxon>
        <taxon>eudicotyledons</taxon>
        <taxon>Gunneridae</taxon>
        <taxon>Pentapetalae</taxon>
        <taxon>asterids</taxon>
        <taxon>Cornales</taxon>
        <taxon>Nyssaceae</taxon>
        <taxon>Nyssa</taxon>
    </lineage>
</organism>
<dbReference type="PANTHER" id="PTHR45663">
    <property type="entry name" value="GEO12009P1"/>
    <property type="match status" value="1"/>
</dbReference>
<evidence type="ECO:0000259" key="1">
    <source>
        <dbReference type="PROSITE" id="PS51352"/>
    </source>
</evidence>
<protein>
    <recommendedName>
        <fullName evidence="1">Thioredoxin domain-containing protein</fullName>
    </recommendedName>
</protein>
<gene>
    <name evidence="2" type="ORF">F0562_012318</name>
</gene>
<keyword evidence="3" id="KW-1185">Reference proteome</keyword>
<evidence type="ECO:0000313" key="3">
    <source>
        <dbReference type="Proteomes" id="UP000325577"/>
    </source>
</evidence>
<evidence type="ECO:0000313" key="2">
    <source>
        <dbReference type="EMBL" id="KAA8521692.1"/>
    </source>
</evidence>
<dbReference type="InterPro" id="IPR036249">
    <property type="entry name" value="Thioredoxin-like_sf"/>
</dbReference>
<dbReference type="SUPFAM" id="SSF52833">
    <property type="entry name" value="Thioredoxin-like"/>
    <property type="match status" value="1"/>
</dbReference>
<reference evidence="2 3" key="1">
    <citation type="submission" date="2019-09" db="EMBL/GenBank/DDBJ databases">
        <title>A chromosome-level genome assembly of the Chinese tupelo Nyssa sinensis.</title>
        <authorList>
            <person name="Yang X."/>
            <person name="Kang M."/>
            <person name="Yang Y."/>
            <person name="Xiong H."/>
            <person name="Wang M."/>
            <person name="Zhang Z."/>
            <person name="Wang Z."/>
            <person name="Wu H."/>
            <person name="Ma T."/>
            <person name="Liu J."/>
            <person name="Xi Z."/>
        </authorList>
    </citation>
    <scope>NUCLEOTIDE SEQUENCE [LARGE SCALE GENOMIC DNA]</scope>
    <source>
        <strain evidence="2">J267</strain>
        <tissue evidence="2">Leaf</tissue>
    </source>
</reference>
<dbReference type="GO" id="GO:0015035">
    <property type="term" value="F:protein-disulfide reductase activity"/>
    <property type="evidence" value="ECO:0007669"/>
    <property type="project" value="TreeGrafter"/>
</dbReference>
<dbReference type="Pfam" id="PF00085">
    <property type="entry name" value="Thioredoxin"/>
    <property type="match status" value="1"/>
</dbReference>
<feature type="domain" description="Thioredoxin" evidence="1">
    <location>
        <begin position="60"/>
        <end position="193"/>
    </location>
</feature>
<dbReference type="PROSITE" id="PS51352">
    <property type="entry name" value="THIOREDOXIN_2"/>
    <property type="match status" value="1"/>
</dbReference>
<dbReference type="GO" id="GO:0005737">
    <property type="term" value="C:cytoplasm"/>
    <property type="evidence" value="ECO:0007669"/>
    <property type="project" value="TreeGrafter"/>
</dbReference>
<dbReference type="EMBL" id="CM018048">
    <property type="protein sequence ID" value="KAA8521692.1"/>
    <property type="molecule type" value="Genomic_DNA"/>
</dbReference>
<dbReference type="Proteomes" id="UP000325577">
    <property type="component" value="Linkage Group LG5"/>
</dbReference>
<sequence length="194" mass="21972">MQLASKWKKKRDASHPKFLIPQWRGCAGGFGNGDARERPSPRQNHKLSSLSSRCQWINHIGASFQLPNGTRVRNSPPRLRIFCLRDPKALVVTGKLWDKLILKSEIPVLVEFYASWCALCIMVHRVIDEIATEYDGRLKCFLLQADNDLQVAENYDIKAVPVVLLFKNGEKCKSVVGTMPKEFYVAAIEKVMAS</sequence>